<keyword evidence="5 6" id="KW-0472">Membrane</keyword>
<comment type="subcellular location">
    <subcellularLocation>
        <location evidence="1">Cell membrane</location>
        <topology evidence="1">Multi-pass membrane protein</topology>
    </subcellularLocation>
</comment>
<dbReference type="PANTHER" id="PTHR42920:SF5">
    <property type="entry name" value="EAMA DOMAIN-CONTAINING PROTEIN"/>
    <property type="match status" value="1"/>
</dbReference>
<proteinExistence type="predicted"/>
<organism evidence="8">
    <name type="scientific">Odontella aurita</name>
    <dbReference type="NCBI Taxonomy" id="265563"/>
    <lineage>
        <taxon>Eukaryota</taxon>
        <taxon>Sar</taxon>
        <taxon>Stramenopiles</taxon>
        <taxon>Ochrophyta</taxon>
        <taxon>Bacillariophyta</taxon>
        <taxon>Mediophyceae</taxon>
        <taxon>Biddulphiophycidae</taxon>
        <taxon>Eupodiscales</taxon>
        <taxon>Odontellaceae</taxon>
        <taxon>Odontella</taxon>
    </lineage>
</organism>
<dbReference type="AlphaFoldDB" id="A0A7S4JS68"/>
<dbReference type="PANTHER" id="PTHR42920">
    <property type="entry name" value="OS03G0707200 PROTEIN-RELATED"/>
    <property type="match status" value="1"/>
</dbReference>
<feature type="transmembrane region" description="Helical" evidence="6">
    <location>
        <begin position="199"/>
        <end position="219"/>
    </location>
</feature>
<evidence type="ECO:0000256" key="6">
    <source>
        <dbReference type="SAM" id="Phobius"/>
    </source>
</evidence>
<dbReference type="InterPro" id="IPR051258">
    <property type="entry name" value="Diverse_Substrate_Transporter"/>
</dbReference>
<feature type="transmembrane region" description="Helical" evidence="6">
    <location>
        <begin position="240"/>
        <end position="258"/>
    </location>
</feature>
<protein>
    <recommendedName>
        <fullName evidence="7">EamA domain-containing protein</fullName>
    </recommendedName>
</protein>
<dbReference type="EMBL" id="HBKQ01046917">
    <property type="protein sequence ID" value="CAE2271685.1"/>
    <property type="molecule type" value="Transcribed_RNA"/>
</dbReference>
<evidence type="ECO:0000256" key="5">
    <source>
        <dbReference type="ARBA" id="ARBA00023136"/>
    </source>
</evidence>
<feature type="transmembrane region" description="Helical" evidence="6">
    <location>
        <begin position="109"/>
        <end position="129"/>
    </location>
</feature>
<feature type="domain" description="EamA" evidence="7">
    <location>
        <begin position="344"/>
        <end position="420"/>
    </location>
</feature>
<gene>
    <name evidence="8" type="ORF">OAUR00152_LOCUS32390</name>
</gene>
<keyword evidence="3 6" id="KW-0812">Transmembrane</keyword>
<name>A0A7S4JS68_9STRA</name>
<dbReference type="Pfam" id="PF00892">
    <property type="entry name" value="EamA"/>
    <property type="match status" value="1"/>
</dbReference>
<evidence type="ECO:0000259" key="7">
    <source>
        <dbReference type="Pfam" id="PF00892"/>
    </source>
</evidence>
<evidence type="ECO:0000256" key="1">
    <source>
        <dbReference type="ARBA" id="ARBA00004651"/>
    </source>
</evidence>
<accession>A0A7S4JS68</accession>
<dbReference type="InterPro" id="IPR037185">
    <property type="entry name" value="EmrE-like"/>
</dbReference>
<evidence type="ECO:0000256" key="4">
    <source>
        <dbReference type="ARBA" id="ARBA00022989"/>
    </source>
</evidence>
<sequence>MRTRSYAPFLALPLIAGGAAAFTAPGLIGVPRAHVPQHWTVAPSRLHATRIDDAAVGSKNSPQSIEEEQSVTPEIVVASSAVDAALFAEAEGLAATKMAEEKMSAVESFAWKGVVAILCALWASNFAAAKLIMAEPGIDSSLYAVTRFSVAFLALAPGAVAAARRGAIDWETAKGAMTCGAWVAFGYLGQTLGLLTTTASRSCVICSMHCVFVAVVAEFMRVQRKGAAEGEEISFDTLRLLPAVVAVAGVAIVELTGAAGAPTIGDALSFAQPIGFGLGYLQLEELMRKRPEAALPVSALKLLVVASASFMYFELSPLMRADTVQEGLAALSLRVPDFGAVLSSQVALGGILYTGLITTALALWVESIAFKRVPATDASIILTTEPLFAATAGAVTLGETFGTSDYLGASLIIGACILAVLLEDRNAEDACDPYSPEDCVPTRSTPFVE</sequence>
<keyword evidence="2" id="KW-1003">Cell membrane</keyword>
<dbReference type="SUPFAM" id="SSF103481">
    <property type="entry name" value="Multidrug resistance efflux transporter EmrE"/>
    <property type="match status" value="1"/>
</dbReference>
<dbReference type="GO" id="GO:0005886">
    <property type="term" value="C:plasma membrane"/>
    <property type="evidence" value="ECO:0007669"/>
    <property type="project" value="UniProtKB-SubCell"/>
</dbReference>
<dbReference type="InterPro" id="IPR000620">
    <property type="entry name" value="EamA_dom"/>
</dbReference>
<evidence type="ECO:0000256" key="3">
    <source>
        <dbReference type="ARBA" id="ARBA00022692"/>
    </source>
</evidence>
<feature type="transmembrane region" description="Helical" evidence="6">
    <location>
        <begin position="141"/>
        <end position="163"/>
    </location>
</feature>
<feature type="transmembrane region" description="Helical" evidence="6">
    <location>
        <begin position="6"/>
        <end position="28"/>
    </location>
</feature>
<feature type="transmembrane region" description="Helical" evidence="6">
    <location>
        <begin position="346"/>
        <end position="365"/>
    </location>
</feature>
<evidence type="ECO:0000313" key="8">
    <source>
        <dbReference type="EMBL" id="CAE2271685.1"/>
    </source>
</evidence>
<evidence type="ECO:0000256" key="2">
    <source>
        <dbReference type="ARBA" id="ARBA00022475"/>
    </source>
</evidence>
<reference evidence="8" key="1">
    <citation type="submission" date="2021-01" db="EMBL/GenBank/DDBJ databases">
        <authorList>
            <person name="Corre E."/>
            <person name="Pelletier E."/>
            <person name="Niang G."/>
            <person name="Scheremetjew M."/>
            <person name="Finn R."/>
            <person name="Kale V."/>
            <person name="Holt S."/>
            <person name="Cochrane G."/>
            <person name="Meng A."/>
            <person name="Brown T."/>
            <person name="Cohen L."/>
        </authorList>
    </citation>
    <scope>NUCLEOTIDE SEQUENCE</scope>
    <source>
        <strain evidence="8">Isolate 1302-5</strain>
    </source>
</reference>
<keyword evidence="4 6" id="KW-1133">Transmembrane helix</keyword>